<dbReference type="GO" id="GO:0006515">
    <property type="term" value="P:protein quality control for misfolded or incompletely synthesized proteins"/>
    <property type="evidence" value="ECO:0007669"/>
    <property type="project" value="TreeGrafter"/>
</dbReference>
<keyword evidence="3" id="KW-0378">Hydrolase</keyword>
<proteinExistence type="inferred from homology"/>
<dbReference type="PANTHER" id="PTHR22939:SF101">
    <property type="entry name" value="PERIPLASMIC PH-DEPENDENT SERINE ENDOPROTEASE DEGQ"/>
    <property type="match status" value="1"/>
</dbReference>
<dbReference type="GO" id="GO:0004252">
    <property type="term" value="F:serine-type endopeptidase activity"/>
    <property type="evidence" value="ECO:0007669"/>
    <property type="project" value="InterPro"/>
</dbReference>
<organism evidence="7 9">
    <name type="scientific">Colwellia hornerae</name>
    <dbReference type="NCBI Taxonomy" id="89402"/>
    <lineage>
        <taxon>Bacteria</taxon>
        <taxon>Pseudomonadati</taxon>
        <taxon>Pseudomonadota</taxon>
        <taxon>Gammaproteobacteria</taxon>
        <taxon>Alteromonadales</taxon>
        <taxon>Colwelliaceae</taxon>
        <taxon>Colwellia</taxon>
    </lineage>
</organism>
<evidence type="ECO:0000256" key="1">
    <source>
        <dbReference type="ARBA" id="ARBA00010541"/>
    </source>
</evidence>
<protein>
    <submittedName>
        <fullName evidence="7">PDZ domain-containing protein</fullName>
    </submittedName>
</protein>
<dbReference type="InterPro" id="IPR036034">
    <property type="entry name" value="PDZ_sf"/>
</dbReference>
<dbReference type="Proteomes" id="UP000321917">
    <property type="component" value="Unassembled WGS sequence"/>
</dbReference>
<dbReference type="Pfam" id="PF13365">
    <property type="entry name" value="Trypsin_2"/>
    <property type="match status" value="1"/>
</dbReference>
<dbReference type="InterPro" id="IPR043504">
    <property type="entry name" value="Peptidase_S1_PA_chymotrypsin"/>
</dbReference>
<dbReference type="OrthoDB" id="9758917at2"/>
<dbReference type="PRINTS" id="PR00834">
    <property type="entry name" value="PROTEASES2C"/>
</dbReference>
<evidence type="ECO:0000313" key="8">
    <source>
        <dbReference type="Proteomes" id="UP000321525"/>
    </source>
</evidence>
<dbReference type="SMART" id="SM00228">
    <property type="entry name" value="PDZ"/>
    <property type="match status" value="1"/>
</dbReference>
<dbReference type="InterPro" id="IPR001478">
    <property type="entry name" value="PDZ"/>
</dbReference>
<feature type="domain" description="PDZ" evidence="5">
    <location>
        <begin position="234"/>
        <end position="316"/>
    </location>
</feature>
<dbReference type="Pfam" id="PF13180">
    <property type="entry name" value="PDZ_2"/>
    <property type="match status" value="1"/>
</dbReference>
<evidence type="ECO:0000256" key="4">
    <source>
        <dbReference type="ARBA" id="ARBA00022825"/>
    </source>
</evidence>
<keyword evidence="2" id="KW-0645">Protease</keyword>
<keyword evidence="4" id="KW-0720">Serine protease</keyword>
<reference evidence="7 9" key="1">
    <citation type="submission" date="2019-07" db="EMBL/GenBank/DDBJ databases">
        <title>Genomes of sea-ice associated Colwellia species.</title>
        <authorList>
            <person name="Bowman J.P."/>
        </authorList>
    </citation>
    <scope>NUCLEOTIDE SEQUENCE [LARGE SCALE GENOMIC DNA]</scope>
    <source>
        <strain evidence="6 8">ACAM 607</strain>
        <strain evidence="7 9">IC036</strain>
    </source>
</reference>
<dbReference type="SUPFAM" id="SSF50156">
    <property type="entry name" value="PDZ domain-like"/>
    <property type="match status" value="1"/>
</dbReference>
<sequence length="331" mass="35623">MIAVTLLLLVPELRTNTLQVLQNNQQQQQPLSYAKAVSTASPAVVNIYSEDISTSPVYGAKARRSTRLGSGVIMDSNGYILTNFHVVQNADLINVDLQNGQRFSAELIGYDTYTDLAVLKVDTANLPVIPQRANLQSLAGDVVLAIGNPLNLGQTVTQGVISATGRSGLSVINYLELLQMDAAINDGNSGGALINTNGELVGINSRKFIDTERNIQGIFFAVPYSLAHKVMRKIIANGRVIRGYLGVSINSLPNNFKGFTIAGVEKNSPAFRAGLQPGDIVYQINNIAISSFIQALDIVAETQPGSILSFKLIRKKQLVEVSVTISEKPKV</sequence>
<evidence type="ECO:0000313" key="7">
    <source>
        <dbReference type="EMBL" id="TWX65489.1"/>
    </source>
</evidence>
<accession>A0A5C6Q9E1</accession>
<dbReference type="GO" id="GO:0042597">
    <property type="term" value="C:periplasmic space"/>
    <property type="evidence" value="ECO:0007669"/>
    <property type="project" value="TreeGrafter"/>
</dbReference>
<name>A0A5C6Q9E1_9GAMM</name>
<dbReference type="PANTHER" id="PTHR22939">
    <property type="entry name" value="SERINE PROTEASE FAMILY S1C HTRA-RELATED"/>
    <property type="match status" value="1"/>
</dbReference>
<dbReference type="AlphaFoldDB" id="A0A5C6Q9E1"/>
<evidence type="ECO:0000256" key="3">
    <source>
        <dbReference type="ARBA" id="ARBA00022801"/>
    </source>
</evidence>
<dbReference type="InterPro" id="IPR001940">
    <property type="entry name" value="Peptidase_S1C"/>
</dbReference>
<dbReference type="EMBL" id="VOLQ01000023">
    <property type="protein sequence ID" value="TWX65489.1"/>
    <property type="molecule type" value="Genomic_DNA"/>
</dbReference>
<gene>
    <name evidence="6" type="ORF">ESZ26_10295</name>
    <name evidence="7" type="ORF">ESZ27_12385</name>
</gene>
<evidence type="ECO:0000313" key="9">
    <source>
        <dbReference type="Proteomes" id="UP000321917"/>
    </source>
</evidence>
<keyword evidence="8" id="KW-1185">Reference proteome</keyword>
<dbReference type="InterPro" id="IPR009003">
    <property type="entry name" value="Peptidase_S1_PA"/>
</dbReference>
<comment type="caution">
    <text evidence="7">The sequence shown here is derived from an EMBL/GenBank/DDBJ whole genome shotgun (WGS) entry which is preliminary data.</text>
</comment>
<dbReference type="Gene3D" id="2.40.10.10">
    <property type="entry name" value="Trypsin-like serine proteases"/>
    <property type="match status" value="2"/>
</dbReference>
<dbReference type="Gene3D" id="2.30.42.10">
    <property type="match status" value="1"/>
</dbReference>
<evidence type="ECO:0000259" key="5">
    <source>
        <dbReference type="PROSITE" id="PS50106"/>
    </source>
</evidence>
<evidence type="ECO:0000256" key="2">
    <source>
        <dbReference type="ARBA" id="ARBA00022670"/>
    </source>
</evidence>
<comment type="similarity">
    <text evidence="1">Belongs to the peptidase S1C family.</text>
</comment>
<dbReference type="SUPFAM" id="SSF50494">
    <property type="entry name" value="Trypsin-like serine proteases"/>
    <property type="match status" value="1"/>
</dbReference>
<evidence type="ECO:0000313" key="6">
    <source>
        <dbReference type="EMBL" id="TWX59370.1"/>
    </source>
</evidence>
<dbReference type="EMBL" id="VOLR01000012">
    <property type="protein sequence ID" value="TWX59370.1"/>
    <property type="molecule type" value="Genomic_DNA"/>
</dbReference>
<dbReference type="Proteomes" id="UP000321525">
    <property type="component" value="Unassembled WGS sequence"/>
</dbReference>
<dbReference type="PROSITE" id="PS50106">
    <property type="entry name" value="PDZ"/>
    <property type="match status" value="1"/>
</dbReference>